<dbReference type="PRINTS" id="PR00633">
    <property type="entry name" value="RCCNDNSATION"/>
</dbReference>
<dbReference type="SUPFAM" id="SSF50985">
    <property type="entry name" value="RCC1/BLIP-II"/>
    <property type="match status" value="2"/>
</dbReference>
<dbReference type="InterPro" id="IPR000569">
    <property type="entry name" value="HECT_dom"/>
</dbReference>
<dbReference type="Gene3D" id="3.30.2160.10">
    <property type="entry name" value="Hect, E3 ligase catalytic domain"/>
    <property type="match status" value="1"/>
</dbReference>
<dbReference type="FunFam" id="3.30.2160.10:FF:000004">
    <property type="entry name" value="probable E3 ubiquitin-protein ligase HERC4 isoform X1"/>
    <property type="match status" value="1"/>
</dbReference>
<evidence type="ECO:0000256" key="2">
    <source>
        <dbReference type="ARBA" id="ARBA00022490"/>
    </source>
</evidence>
<dbReference type="GO" id="GO:0005737">
    <property type="term" value="C:cytoplasm"/>
    <property type="evidence" value="ECO:0007669"/>
    <property type="project" value="UniProtKB-SubCell"/>
</dbReference>
<dbReference type="InterPro" id="IPR051709">
    <property type="entry name" value="Ub-ligase/GTPase-reg"/>
</dbReference>
<dbReference type="InterPro" id="IPR058923">
    <property type="entry name" value="RCC1-like_dom"/>
</dbReference>
<evidence type="ECO:0000256" key="7">
    <source>
        <dbReference type="PROSITE-ProRule" id="PRU00235"/>
    </source>
</evidence>
<name>A0ABD1YEE9_9MARC</name>
<keyword evidence="3" id="KW-0808">Transferase</keyword>
<dbReference type="PANTHER" id="PTHR45622:SF60">
    <property type="entry name" value="UBIQUITIN-PROTEIN LIGASE E3A"/>
    <property type="match status" value="1"/>
</dbReference>
<dbReference type="Gene3D" id="2.130.10.30">
    <property type="entry name" value="Regulator of chromosome condensation 1/beta-lactamase-inhibitor protein II"/>
    <property type="match status" value="2"/>
</dbReference>
<organism evidence="10 11">
    <name type="scientific">Riccia fluitans</name>
    <dbReference type="NCBI Taxonomy" id="41844"/>
    <lineage>
        <taxon>Eukaryota</taxon>
        <taxon>Viridiplantae</taxon>
        <taxon>Streptophyta</taxon>
        <taxon>Embryophyta</taxon>
        <taxon>Marchantiophyta</taxon>
        <taxon>Marchantiopsida</taxon>
        <taxon>Marchantiidae</taxon>
        <taxon>Marchantiales</taxon>
        <taxon>Ricciaceae</taxon>
        <taxon>Riccia</taxon>
    </lineage>
</organism>
<sequence length="1088" mass="120218">MAVYAWGRGDFGQLGLGDDSDRDHPALVQSLLDKDILHVAAGDFHTAFVTGDGELYTTGSNECGQLGAKMRELQLSPIRVAALDTYIITHVSCGQNHTVAVTDSGALASWGAAEFGQVGHKEAAGSVDSVQPRIVKGTRELQFARVACGAAHTIALTGSGDVYTFGQGGFGALGHGSREDVITPQLVEKLWGLGIVQVACGENHSAALSADGQVFTWGRGKYGQLGNGTVDSEFRPVAVTALSDQMIVQIICGGDHTMAVNSEGELFAWGRNLWGQTGTGLQEDALLPVKILSLKGEHIIQVSAGARHSVALTDKGKVFGWGDSEQGQLGERTSSILRLPTLLSRPEDARKLLYVVAGGEHTLAVYERELSPSHRSLDSSGENDASTQCPKEVQLNGVSVDSEAYMSKEGLLSADEERDGTVEGHAMDVYTSEGMNLHGEGLRRLKLLPVMQVLKGLKSPGTPPRDILHLTQAFEHTFASVKFLILAFKRVHEENTEAEGGGAEGSGLDWGLIRDAYQGILELYNAEIVKKIGAAMVRLLESTEKYMDQVPESRWLRVVPIVLQSPLIGEKGIGDSVSSRLFSVISQLPPSASKKLTEWLRTYPKDIFGGRFLRGIQKYITSKLLLFGGRGKIPGLVIPPLKALSLLHDANKLQNLVPYSDFYSYAISESINFQEQYERWLEHDFPFDTKEPIVSYCQVPYVLTPDAKSKILQAEANNQKQHTVQRTFIDLMSGLPSTPFLHLTVRRSALIADTLQQLSVCSYTELKKPLKVAFHGEAGVDGGGVTKEFFQILVRDLFSVSYGMFTYNEETRTIWFNHNSIESADEFRLVGIVLGLAIHNGVILDIHFPLTVYKKVMNFEMQLEDLKEVQPQLFRGLQQLLEYDGDVENTFCLTFQVEYDYFGETKTHELIPGGSNLPVTKENRKRYVDLYVNYLLVESIDQQFSSFKEGFNKVCSGPALRLFRYEELELLICGLPHFDFDALERVTVYQGGYTKTSTIIIWFWEVVRTMTLEEKKQLLFFSTGNDRAPIGGLACLKFIILRNGEDTDRLPTSQTCFNMLLLPEYSSKSKLENRLKLAIKNSTGFGLQ</sequence>
<protein>
    <recommendedName>
        <fullName evidence="9">HECT domain-containing protein</fullName>
    </recommendedName>
</protein>
<evidence type="ECO:0000256" key="8">
    <source>
        <dbReference type="SAM" id="MobiDB-lite"/>
    </source>
</evidence>
<dbReference type="Pfam" id="PF00632">
    <property type="entry name" value="HECT"/>
    <property type="match status" value="1"/>
</dbReference>
<dbReference type="EMBL" id="JBHFFA010000004">
    <property type="protein sequence ID" value="KAL2629156.1"/>
    <property type="molecule type" value="Genomic_DNA"/>
</dbReference>
<comment type="subcellular location">
    <subcellularLocation>
        <location evidence="1">Cytoplasm</location>
    </subcellularLocation>
</comment>
<dbReference type="SMART" id="SM00119">
    <property type="entry name" value="HECTc"/>
    <property type="match status" value="1"/>
</dbReference>
<feature type="repeat" description="RCC1" evidence="7">
    <location>
        <begin position="264"/>
        <end position="315"/>
    </location>
</feature>
<dbReference type="GO" id="GO:0016740">
    <property type="term" value="F:transferase activity"/>
    <property type="evidence" value="ECO:0007669"/>
    <property type="project" value="UniProtKB-KW"/>
</dbReference>
<feature type="repeat" description="RCC1" evidence="7">
    <location>
        <begin position="53"/>
        <end position="104"/>
    </location>
</feature>
<keyword evidence="2" id="KW-0963">Cytoplasm</keyword>
<evidence type="ECO:0000256" key="1">
    <source>
        <dbReference type="ARBA" id="ARBA00004496"/>
    </source>
</evidence>
<comment type="caution">
    <text evidence="10">The sequence shown here is derived from an EMBL/GenBank/DDBJ whole genome shotgun (WGS) entry which is preliminary data.</text>
</comment>
<dbReference type="PANTHER" id="PTHR45622">
    <property type="entry name" value="UBIQUITIN-PROTEIN LIGASE E3A-RELATED"/>
    <property type="match status" value="1"/>
</dbReference>
<dbReference type="InterPro" id="IPR009091">
    <property type="entry name" value="RCC1/BLIP-II"/>
</dbReference>
<evidence type="ECO:0000313" key="11">
    <source>
        <dbReference type="Proteomes" id="UP001605036"/>
    </source>
</evidence>
<evidence type="ECO:0000256" key="4">
    <source>
        <dbReference type="ARBA" id="ARBA00022737"/>
    </source>
</evidence>
<accession>A0ABD1YEE9</accession>
<dbReference type="InterPro" id="IPR035983">
    <property type="entry name" value="Hect_E3_ubiquitin_ligase"/>
</dbReference>
<dbReference type="Gene3D" id="3.90.1750.10">
    <property type="entry name" value="Hect, E3 ligase catalytic domains"/>
    <property type="match status" value="1"/>
</dbReference>
<dbReference type="InterPro" id="IPR000408">
    <property type="entry name" value="Reg_chr_condens"/>
</dbReference>
<evidence type="ECO:0000259" key="9">
    <source>
        <dbReference type="PROSITE" id="PS50237"/>
    </source>
</evidence>
<evidence type="ECO:0000256" key="5">
    <source>
        <dbReference type="ARBA" id="ARBA00022786"/>
    </source>
</evidence>
<dbReference type="PROSITE" id="PS00626">
    <property type="entry name" value="RCC1_2"/>
    <property type="match status" value="4"/>
</dbReference>
<dbReference type="Proteomes" id="UP001605036">
    <property type="component" value="Unassembled WGS sequence"/>
</dbReference>
<dbReference type="SUPFAM" id="SSF56204">
    <property type="entry name" value="Hect, E3 ligase catalytic domain"/>
    <property type="match status" value="1"/>
</dbReference>
<keyword evidence="4" id="KW-0677">Repeat</keyword>
<feature type="repeat" description="RCC1" evidence="7">
    <location>
        <begin position="212"/>
        <end position="263"/>
    </location>
</feature>
<feature type="compositionally biased region" description="Polar residues" evidence="8">
    <location>
        <begin position="378"/>
        <end position="389"/>
    </location>
</feature>
<dbReference type="Pfam" id="PF25390">
    <property type="entry name" value="WD40_RLD"/>
    <property type="match status" value="1"/>
</dbReference>
<dbReference type="Gene3D" id="3.30.2410.10">
    <property type="entry name" value="Hect, E3 ligase catalytic domain"/>
    <property type="match status" value="1"/>
</dbReference>
<evidence type="ECO:0000256" key="6">
    <source>
        <dbReference type="PROSITE-ProRule" id="PRU00104"/>
    </source>
</evidence>
<feature type="active site" description="Glycyl thioester intermediate" evidence="6">
    <location>
        <position position="1056"/>
    </location>
</feature>
<reference evidence="10 11" key="1">
    <citation type="submission" date="2024-09" db="EMBL/GenBank/DDBJ databases">
        <title>Chromosome-scale assembly of Riccia fluitans.</title>
        <authorList>
            <person name="Paukszto L."/>
            <person name="Sawicki J."/>
            <person name="Karawczyk K."/>
            <person name="Piernik-Szablinska J."/>
            <person name="Szczecinska M."/>
            <person name="Mazdziarz M."/>
        </authorList>
    </citation>
    <scope>NUCLEOTIDE SEQUENCE [LARGE SCALE GENOMIC DNA]</scope>
    <source>
        <strain evidence="10">Rf_01</strain>
        <tissue evidence="10">Aerial parts of the thallus</tissue>
    </source>
</reference>
<dbReference type="FunFam" id="3.30.2410.10:FF:000003">
    <property type="entry name" value="probable E3 ubiquitin-protein ligase HERC4 isoform X1"/>
    <property type="match status" value="1"/>
</dbReference>
<feature type="repeat" description="RCC1" evidence="7">
    <location>
        <begin position="105"/>
        <end position="159"/>
    </location>
</feature>
<proteinExistence type="predicted"/>
<feature type="repeat" description="RCC1" evidence="7">
    <location>
        <begin position="160"/>
        <end position="211"/>
    </location>
</feature>
<dbReference type="AlphaFoldDB" id="A0ABD1YEE9"/>
<dbReference type="CDD" id="cd00078">
    <property type="entry name" value="HECTc"/>
    <property type="match status" value="1"/>
</dbReference>
<evidence type="ECO:0000313" key="10">
    <source>
        <dbReference type="EMBL" id="KAL2629156.1"/>
    </source>
</evidence>
<feature type="repeat" description="RCC1" evidence="7">
    <location>
        <begin position="1"/>
        <end position="52"/>
    </location>
</feature>
<dbReference type="PROSITE" id="PS50012">
    <property type="entry name" value="RCC1_3"/>
    <property type="match status" value="7"/>
</dbReference>
<feature type="domain" description="HECT" evidence="9">
    <location>
        <begin position="762"/>
        <end position="1088"/>
    </location>
</feature>
<keyword evidence="11" id="KW-1185">Reference proteome</keyword>
<feature type="repeat" description="RCC1" evidence="7">
    <location>
        <begin position="316"/>
        <end position="368"/>
    </location>
</feature>
<keyword evidence="5 6" id="KW-0833">Ubl conjugation pathway</keyword>
<dbReference type="PROSITE" id="PS50237">
    <property type="entry name" value="HECT"/>
    <property type="match status" value="1"/>
</dbReference>
<feature type="region of interest" description="Disordered" evidence="8">
    <location>
        <begin position="371"/>
        <end position="390"/>
    </location>
</feature>
<gene>
    <name evidence="10" type="ORF">R1flu_013842</name>
</gene>
<evidence type="ECO:0000256" key="3">
    <source>
        <dbReference type="ARBA" id="ARBA00022679"/>
    </source>
</evidence>